<reference evidence="1 2" key="1">
    <citation type="submission" date="2024-09" db="EMBL/GenBank/DDBJ databases">
        <authorList>
            <person name="Lee S.D."/>
        </authorList>
    </citation>
    <scope>NUCLEOTIDE SEQUENCE [LARGE SCALE GENOMIC DNA]</scope>
    <source>
        <strain evidence="1 2">N8-3</strain>
    </source>
</reference>
<dbReference type="SUPFAM" id="SSF55961">
    <property type="entry name" value="Bet v1-like"/>
    <property type="match status" value="1"/>
</dbReference>
<gene>
    <name evidence="1" type="ORF">ACEZDE_31745</name>
</gene>
<name>A0ABV6W598_9ACTN</name>
<organism evidence="1 2">
    <name type="scientific">Streptacidiphilus cavernicola</name>
    <dbReference type="NCBI Taxonomy" id="3342716"/>
    <lineage>
        <taxon>Bacteria</taxon>
        <taxon>Bacillati</taxon>
        <taxon>Actinomycetota</taxon>
        <taxon>Actinomycetes</taxon>
        <taxon>Kitasatosporales</taxon>
        <taxon>Streptomycetaceae</taxon>
        <taxon>Streptacidiphilus</taxon>
    </lineage>
</organism>
<evidence type="ECO:0000313" key="2">
    <source>
        <dbReference type="Proteomes" id="UP001592531"/>
    </source>
</evidence>
<proteinExistence type="predicted"/>
<protein>
    <submittedName>
        <fullName evidence="1">SRPBCC family protein</fullName>
    </submittedName>
</protein>
<keyword evidence="2" id="KW-1185">Reference proteome</keyword>
<accession>A0ABV6W598</accession>
<dbReference type="CDD" id="cd07821">
    <property type="entry name" value="PYR_PYL_RCAR_like"/>
    <property type="match status" value="1"/>
</dbReference>
<sequence>MPKRRRLRPVTDGFLEQAPVRIVVAARLRAQPGEVFRELTEDASTWPLWFRSVRTAGYTGPPPYGTGAGRAVTLRGGVHFVESVVGWEPPHRFVYRVEQTNLPGVQAWMEEWLTYPAEGGGTDLRFTMAIDAPPTVHAAVWPARPGIARSVRAAVARLDARCAGTA</sequence>
<dbReference type="Proteomes" id="UP001592531">
    <property type="component" value="Unassembled WGS sequence"/>
</dbReference>
<dbReference type="RefSeq" id="WP_380543905.1">
    <property type="nucleotide sequence ID" value="NZ_JBHFAB010000035.1"/>
</dbReference>
<dbReference type="Gene3D" id="3.30.530.20">
    <property type="match status" value="1"/>
</dbReference>
<evidence type="ECO:0000313" key="1">
    <source>
        <dbReference type="EMBL" id="MFC1421182.1"/>
    </source>
</evidence>
<dbReference type="EMBL" id="JBHFAB010000035">
    <property type="protein sequence ID" value="MFC1421182.1"/>
    <property type="molecule type" value="Genomic_DNA"/>
</dbReference>
<comment type="caution">
    <text evidence="1">The sequence shown here is derived from an EMBL/GenBank/DDBJ whole genome shotgun (WGS) entry which is preliminary data.</text>
</comment>
<dbReference type="InterPro" id="IPR023393">
    <property type="entry name" value="START-like_dom_sf"/>
</dbReference>